<keyword evidence="2" id="KW-0560">Oxidoreductase</keyword>
<feature type="binding site" evidence="5">
    <location>
        <position position="295"/>
    </location>
    <ligand>
        <name>FMN</name>
        <dbReference type="ChEBI" id="CHEBI:58210"/>
    </ligand>
</feature>
<feature type="binding site" evidence="5">
    <location>
        <position position="137"/>
    </location>
    <ligand>
        <name>FMN</name>
        <dbReference type="ChEBI" id="CHEBI:58210"/>
    </ligand>
</feature>
<comment type="similarity">
    <text evidence="3">Belongs to the FMN-dependent alpha-hydroxy acid dehydrogenase family.</text>
</comment>
<evidence type="ECO:0000256" key="5">
    <source>
        <dbReference type="PIRSR" id="PIRSR000138-2"/>
    </source>
</evidence>
<keyword evidence="5" id="KW-0285">Flavoprotein</keyword>
<feature type="binding site" evidence="5">
    <location>
        <begin position="380"/>
        <end position="381"/>
    </location>
    <ligand>
        <name>FMN</name>
        <dbReference type="ChEBI" id="CHEBI:58210"/>
    </ligand>
</feature>
<evidence type="ECO:0000256" key="4">
    <source>
        <dbReference type="PIRSR" id="PIRSR000138-1"/>
    </source>
</evidence>
<feature type="binding site" evidence="5">
    <location>
        <position position="161"/>
    </location>
    <ligand>
        <name>glyoxylate</name>
        <dbReference type="ChEBI" id="CHEBI:36655"/>
    </ligand>
</feature>
<dbReference type="STRING" id="5364.A0A5C3MV18"/>
<sequence length="434" mass="47376">MASGPVANPTPTKWSAFMVQLYASRKPPHCGSLNPDKLEDIAREKCKERLDAYMYIFGSAGTSDTHHANRKYFDHWRIVPRMLVDATERSLETNLFGVKYPSPLVLSPIGVQGIVHPDAELATASAASKCSVPYIMSSAATRSMEAIAKASGDGPRWYQLYWPKSNDITLSLLKRAKANGYTALVVTLDTNILGWRPHDIDTAYLPFLHGVGIQNAVADPVFMARFGFEAIPDERPPFPYEARKVDKAFSEGDEDVKKHVLLGKSWLAEANSGEFKTWEDVDFLLANWEGPVVLKGIQTVADAEKALDIGAHGIVVSNHGGRQVDGAVPSLWALEQICSSPKIRAAQESGKFTVIFDSGIRTGSDGIKAIALGAQAIGLGRPYMHGLTIAGEAGAEEVVRSFLGDMEVTMGLIGKKSLSEVWYKREEILQKSDI</sequence>
<dbReference type="Gene3D" id="3.20.20.70">
    <property type="entry name" value="Aldolase class I"/>
    <property type="match status" value="1"/>
</dbReference>
<dbReference type="EMBL" id="ML213518">
    <property type="protein sequence ID" value="TFK48783.1"/>
    <property type="molecule type" value="Genomic_DNA"/>
</dbReference>
<feature type="binding site" evidence="5">
    <location>
        <position position="317"/>
    </location>
    <ligand>
        <name>FMN</name>
        <dbReference type="ChEBI" id="CHEBI:58210"/>
    </ligand>
</feature>
<dbReference type="Pfam" id="PF01070">
    <property type="entry name" value="FMN_dh"/>
    <property type="match status" value="1"/>
</dbReference>
<name>A0A5C3MV18_9AGAM</name>
<dbReference type="GO" id="GO:0016491">
    <property type="term" value="F:oxidoreductase activity"/>
    <property type="evidence" value="ECO:0007669"/>
    <property type="project" value="UniProtKB-KW"/>
</dbReference>
<accession>A0A5C3MV18</accession>
<feature type="binding site" evidence="5">
    <location>
        <position position="55"/>
    </location>
    <ligand>
        <name>glyoxylate</name>
        <dbReference type="ChEBI" id="CHEBI:36655"/>
    </ligand>
</feature>
<feature type="binding site" evidence="5">
    <location>
        <position position="159"/>
    </location>
    <ligand>
        <name>FMN</name>
        <dbReference type="ChEBI" id="CHEBI:58210"/>
    </ligand>
</feature>
<keyword evidence="8" id="KW-1185">Reference proteome</keyword>
<dbReference type="SUPFAM" id="SSF51395">
    <property type="entry name" value="FMN-linked oxidoreductases"/>
    <property type="match status" value="1"/>
</dbReference>
<keyword evidence="5" id="KW-0288">FMN</keyword>
<feature type="domain" description="FMN hydroxy acid dehydrogenase" evidence="6">
    <location>
        <begin position="27"/>
        <end position="431"/>
    </location>
</feature>
<dbReference type="InterPro" id="IPR000262">
    <property type="entry name" value="FMN-dep_DH"/>
</dbReference>
<dbReference type="PROSITE" id="PS51349">
    <property type="entry name" value="FMN_HYDROXY_ACID_DH_2"/>
    <property type="match status" value="1"/>
</dbReference>
<gene>
    <name evidence="7" type="ORF">OE88DRAFT_1663949</name>
</gene>
<feature type="binding site" evidence="5">
    <location>
        <position position="319"/>
    </location>
    <ligand>
        <name>glyoxylate</name>
        <dbReference type="ChEBI" id="CHEBI:36655"/>
    </ligand>
</feature>
<evidence type="ECO:0000256" key="2">
    <source>
        <dbReference type="ARBA" id="ARBA00023002"/>
    </source>
</evidence>
<dbReference type="PANTHER" id="PTHR10578:SF143">
    <property type="entry name" value="FMN-DEPENDENT ALPHA-HYDROXY ACID DEHYDROGENASE PB1A11.03"/>
    <property type="match status" value="1"/>
</dbReference>
<dbReference type="InterPro" id="IPR012133">
    <property type="entry name" value="Alpha-hydoxy_acid_DH_FMN"/>
</dbReference>
<dbReference type="PIRSF" id="PIRSF000138">
    <property type="entry name" value="Al-hdrx_acd_dh"/>
    <property type="match status" value="1"/>
</dbReference>
<feature type="binding site" evidence="5">
    <location>
        <begin position="108"/>
        <end position="110"/>
    </location>
    <ligand>
        <name>FMN</name>
        <dbReference type="ChEBI" id="CHEBI:58210"/>
    </ligand>
</feature>
<evidence type="ECO:0000256" key="3">
    <source>
        <dbReference type="ARBA" id="ARBA00024042"/>
    </source>
</evidence>
<evidence type="ECO:0000313" key="8">
    <source>
        <dbReference type="Proteomes" id="UP000305948"/>
    </source>
</evidence>
<comment type="cofactor">
    <cofactor evidence="1">
        <name>FMN</name>
        <dbReference type="ChEBI" id="CHEBI:58210"/>
    </cofactor>
</comment>
<evidence type="ECO:0000256" key="1">
    <source>
        <dbReference type="ARBA" id="ARBA00001917"/>
    </source>
</evidence>
<dbReference type="OrthoDB" id="25826at2759"/>
<dbReference type="PANTHER" id="PTHR10578">
    <property type="entry name" value="S -2-HYDROXY-ACID OXIDASE-RELATED"/>
    <property type="match status" value="1"/>
</dbReference>
<dbReference type="Proteomes" id="UP000305948">
    <property type="component" value="Unassembled WGS sequence"/>
</dbReference>
<dbReference type="PROSITE" id="PS00557">
    <property type="entry name" value="FMN_HYDROXY_ACID_DH_1"/>
    <property type="match status" value="1"/>
</dbReference>
<protein>
    <submittedName>
        <fullName evidence="7">Oxidoreductase</fullName>
    </submittedName>
</protein>
<evidence type="ECO:0000313" key="7">
    <source>
        <dbReference type="EMBL" id="TFK48783.1"/>
    </source>
</evidence>
<dbReference type="InterPro" id="IPR008259">
    <property type="entry name" value="FMN_hydac_DH_AS"/>
</dbReference>
<feature type="binding site" evidence="5">
    <location>
        <position position="322"/>
    </location>
    <ligand>
        <name>glyoxylate</name>
        <dbReference type="ChEBI" id="CHEBI:36655"/>
    </ligand>
</feature>
<feature type="active site" description="Proton acceptor" evidence="4">
    <location>
        <position position="319"/>
    </location>
</feature>
<feature type="binding site" evidence="5">
    <location>
        <position position="196"/>
    </location>
    <ligand>
        <name>glyoxylate</name>
        <dbReference type="ChEBI" id="CHEBI:36655"/>
    </ligand>
</feature>
<organism evidence="7 8">
    <name type="scientific">Heliocybe sulcata</name>
    <dbReference type="NCBI Taxonomy" id="5364"/>
    <lineage>
        <taxon>Eukaryota</taxon>
        <taxon>Fungi</taxon>
        <taxon>Dikarya</taxon>
        <taxon>Basidiomycota</taxon>
        <taxon>Agaricomycotina</taxon>
        <taxon>Agaricomycetes</taxon>
        <taxon>Gloeophyllales</taxon>
        <taxon>Gloeophyllaceae</taxon>
        <taxon>Heliocybe</taxon>
    </lineage>
</organism>
<evidence type="ECO:0000259" key="6">
    <source>
        <dbReference type="PROSITE" id="PS51349"/>
    </source>
</evidence>
<proteinExistence type="inferred from homology"/>
<dbReference type="AlphaFoldDB" id="A0A5C3MV18"/>
<reference evidence="7 8" key="1">
    <citation type="journal article" date="2019" name="Nat. Ecol. Evol.">
        <title>Megaphylogeny resolves global patterns of mushroom evolution.</title>
        <authorList>
            <person name="Varga T."/>
            <person name="Krizsan K."/>
            <person name="Foldi C."/>
            <person name="Dima B."/>
            <person name="Sanchez-Garcia M."/>
            <person name="Sanchez-Ramirez S."/>
            <person name="Szollosi G.J."/>
            <person name="Szarkandi J.G."/>
            <person name="Papp V."/>
            <person name="Albert L."/>
            <person name="Andreopoulos W."/>
            <person name="Angelini C."/>
            <person name="Antonin V."/>
            <person name="Barry K.W."/>
            <person name="Bougher N.L."/>
            <person name="Buchanan P."/>
            <person name="Buyck B."/>
            <person name="Bense V."/>
            <person name="Catcheside P."/>
            <person name="Chovatia M."/>
            <person name="Cooper J."/>
            <person name="Damon W."/>
            <person name="Desjardin D."/>
            <person name="Finy P."/>
            <person name="Geml J."/>
            <person name="Haridas S."/>
            <person name="Hughes K."/>
            <person name="Justo A."/>
            <person name="Karasinski D."/>
            <person name="Kautmanova I."/>
            <person name="Kiss B."/>
            <person name="Kocsube S."/>
            <person name="Kotiranta H."/>
            <person name="LaButti K.M."/>
            <person name="Lechner B.E."/>
            <person name="Liimatainen K."/>
            <person name="Lipzen A."/>
            <person name="Lukacs Z."/>
            <person name="Mihaltcheva S."/>
            <person name="Morgado L.N."/>
            <person name="Niskanen T."/>
            <person name="Noordeloos M.E."/>
            <person name="Ohm R.A."/>
            <person name="Ortiz-Santana B."/>
            <person name="Ovrebo C."/>
            <person name="Racz N."/>
            <person name="Riley R."/>
            <person name="Savchenko A."/>
            <person name="Shiryaev A."/>
            <person name="Soop K."/>
            <person name="Spirin V."/>
            <person name="Szebenyi C."/>
            <person name="Tomsovsky M."/>
            <person name="Tulloss R.E."/>
            <person name="Uehling J."/>
            <person name="Grigoriev I.V."/>
            <person name="Vagvolgyi C."/>
            <person name="Papp T."/>
            <person name="Martin F.M."/>
            <person name="Miettinen O."/>
            <person name="Hibbett D.S."/>
            <person name="Nagy L.G."/>
        </authorList>
    </citation>
    <scope>NUCLEOTIDE SEQUENCE [LARGE SCALE GENOMIC DNA]</scope>
    <source>
        <strain evidence="7 8">OMC1185</strain>
    </source>
</reference>
<feature type="binding site" evidence="5">
    <location>
        <position position="187"/>
    </location>
    <ligand>
        <name>FMN</name>
        <dbReference type="ChEBI" id="CHEBI:58210"/>
    </ligand>
</feature>
<dbReference type="InterPro" id="IPR013785">
    <property type="entry name" value="Aldolase_TIM"/>
</dbReference>
<dbReference type="InterPro" id="IPR037396">
    <property type="entry name" value="FMN_HAD"/>
</dbReference>
<dbReference type="GO" id="GO:0010181">
    <property type="term" value="F:FMN binding"/>
    <property type="evidence" value="ECO:0007669"/>
    <property type="project" value="InterPro"/>
</dbReference>
<feature type="binding site" evidence="5">
    <location>
        <begin position="357"/>
        <end position="361"/>
    </location>
    <ligand>
        <name>FMN</name>
        <dbReference type="ChEBI" id="CHEBI:58210"/>
    </ligand>
</feature>